<comment type="caution">
    <text evidence="1">The sequence shown here is derived from an EMBL/GenBank/DDBJ whole genome shotgun (WGS) entry which is preliminary data.</text>
</comment>
<accession>A0A0F9T3I9</accession>
<protein>
    <submittedName>
        <fullName evidence="1">Uncharacterized protein</fullName>
    </submittedName>
</protein>
<dbReference type="AlphaFoldDB" id="A0A0F9T3I9"/>
<evidence type="ECO:0000313" key="1">
    <source>
        <dbReference type="EMBL" id="KKN69412.1"/>
    </source>
</evidence>
<name>A0A0F9T3I9_9ZZZZ</name>
<sequence length="276" mass="28944">MIRLLAVLALLPTIALGIKPTFKPFNVAAGVGGGGGGMCPDPLQYVKTQAVGATITDSSTLVSMSFTVDGSSCPDRMMFVTMARNNVYSGSNSPAVQSLTWGTTPLIFEFSEGGTTPIDCGPSSACARMELWSLKNPPSDTRTLTAVFLETDGVGGAGAIIAAWQFNGVDQVTPFGTHAVNQSQAEQHSVNCTGGISDFYIGWLHARHNHDRTEPGGDQVNQFGVVHIGPASTDRHASSKGATQIPGRLSATFAWNNSGNNQDESKTICLPIQAAQ</sequence>
<reference evidence="1" key="1">
    <citation type="journal article" date="2015" name="Nature">
        <title>Complex archaea that bridge the gap between prokaryotes and eukaryotes.</title>
        <authorList>
            <person name="Spang A."/>
            <person name="Saw J.H."/>
            <person name="Jorgensen S.L."/>
            <person name="Zaremba-Niedzwiedzka K."/>
            <person name="Martijn J."/>
            <person name="Lind A.E."/>
            <person name="van Eijk R."/>
            <person name="Schleper C."/>
            <person name="Guy L."/>
            <person name="Ettema T.J."/>
        </authorList>
    </citation>
    <scope>NUCLEOTIDE SEQUENCE</scope>
</reference>
<gene>
    <name evidence="1" type="ORF">LCGC14_0441390</name>
</gene>
<dbReference type="EMBL" id="LAZR01000427">
    <property type="protein sequence ID" value="KKN69412.1"/>
    <property type="molecule type" value="Genomic_DNA"/>
</dbReference>
<organism evidence="1">
    <name type="scientific">marine sediment metagenome</name>
    <dbReference type="NCBI Taxonomy" id="412755"/>
    <lineage>
        <taxon>unclassified sequences</taxon>
        <taxon>metagenomes</taxon>
        <taxon>ecological metagenomes</taxon>
    </lineage>
</organism>
<proteinExistence type="predicted"/>